<dbReference type="Proteomes" id="UP000827976">
    <property type="component" value="Chromosome 19"/>
</dbReference>
<reference evidence="2" key="1">
    <citation type="journal article" date="2022" name="Nat. Commun.">
        <title>Chromosome evolution and the genetic basis of agronomically important traits in greater yam.</title>
        <authorList>
            <person name="Bredeson J.V."/>
            <person name="Lyons J.B."/>
            <person name="Oniyinde I.O."/>
            <person name="Okereke N.R."/>
            <person name="Kolade O."/>
            <person name="Nnabue I."/>
            <person name="Nwadili C.O."/>
            <person name="Hribova E."/>
            <person name="Parker M."/>
            <person name="Nwogha J."/>
            <person name="Shu S."/>
            <person name="Carlson J."/>
            <person name="Kariba R."/>
            <person name="Muthemba S."/>
            <person name="Knop K."/>
            <person name="Barton G.J."/>
            <person name="Sherwood A.V."/>
            <person name="Lopez-Montes A."/>
            <person name="Asiedu R."/>
            <person name="Jamnadass R."/>
            <person name="Muchugi A."/>
            <person name="Goodstein D."/>
            <person name="Egesi C.N."/>
            <person name="Featherston J."/>
            <person name="Asfaw A."/>
            <person name="Simpson G.G."/>
            <person name="Dolezel J."/>
            <person name="Hendre P.S."/>
            <person name="Van Deynze A."/>
            <person name="Kumar P.L."/>
            <person name="Obidiegwu J.E."/>
            <person name="Bhattacharjee R."/>
            <person name="Rokhsar D.S."/>
        </authorList>
    </citation>
    <scope>NUCLEOTIDE SEQUENCE [LARGE SCALE GENOMIC DNA]</scope>
    <source>
        <strain evidence="2">cv. TDa95/00328</strain>
    </source>
</reference>
<comment type="caution">
    <text evidence="1">The sequence shown here is derived from an EMBL/GenBank/DDBJ whole genome shotgun (WGS) entry which is preliminary data.</text>
</comment>
<gene>
    <name evidence="1" type="ORF">IHE45_19G104700</name>
</gene>
<sequence length="1568" mass="164704">MERNREARRGSMPAMNGGLPRRRQRSSSLRDSPEEDGAIDMQETGRLRERASKKDRDRERLSRNKRRRGDRMMHGSNREEGADTSDGSLDEDEDEEEEEAPNVRLPPSAPSIPASSSSLPPSNHLRKSFPAKVVRAPAVWKADEMIGVPIPRKARSGTAKRSHDCWASGGGSGGGASGEASHRQPPPTSPARPPHPSSGPMSPSSSNASVRKKIKPISGSKPQRPPKTAKSSSIQDLEIEVAEVLFGMNRQPQPKSEGHKIDSKEANGSGNDAKSRVSSPISNSQVTGSSQVPAPTMPNSSSNPAPMAVTAPKRKRPRPVKFEDESSTSPVSSTAIASVPPASATKPDSQVVVKAESSSPRTEKTMASPMNDNAGGLLDHGLPQVTPSVTSADRLQESSKPETDSVADSAGRDRMVVTDENVPLVKQPALDVNLDDVPEKVDPVTENRKEEKFSIDLMAPPPGKLSPERDGFPDLSSDSKPLDSEMKLKMELSGRQEEKREVKPESTEMLHAGRKERTLDLQLDLDKHGKEVASSSKQQGQKQQTKPSGKLETKPDSKPVANANANANANASGSVPVPLQVGTWPSNVPPFGYMGHVPPLPAVLPIDGNSGSSKTIQAPNFPSGQSRPSRCVTHCYIAKNIFYHQQIAKINPFWPAAAGTVPLYGAKPYNLNAIPPSESTSIPANSLQANFPGRNSGALPDKGSHPSREKSSTAANTQIDTAQRKQHPMQQLTPPASVNNLFHGPAFIFSLNQQAAGAAASVIRSAAPKSTPGIASAASSSSTPNFGVANSGSGGPAATVNFNYAMPVNEAHYLAILQNNAYPFQIPGPVGTPPSYRGGAPVQALPFFNSSFYSSQMLHPSQLQQQPPPQQAPHTQHGHQNQSTSSGSSSSQKHHPQQPQQQQRVTAGAAAPSTAGVSTPSHPSSKPKQHLLPHQPRHLEGETGCEDSPSTADSRTSQAGQKAVAGQNFAMPIHPPNFALISPAAAALGGNVTHTDKQSSQQPPLKVELNPSQPFGMSFTSLGSNAVAAGAPPGLDFSSLAQNHAIFQSLPEAARHGYQINAAAAAAAVASAQAAQHLKKSPQMLEERRTGGESTSAMVGVEEERKALATSKVMNVPQQSLSFSRPDNNSSMPSILGNSVIDNSRTLTLIPANVNGGGISHRVSNSVLSSPPSTGAGGAQPCQQQQTFINIQKQQQLQHHLASRTKSISSTNNTGIYSERMPSGSAVSKFPPALAGFPQALMQSSSASHSAQWKGSTKSTTNPASSSHPAQSSVKTSISQQQSRISQQSVTPQVHQAQISFGMNSPKMAVPAGQQLTGGNSMSSLSSAPTSIMVGSPQNSAASKGSAGGGSPRASANVKSVPPMPTTSLPLAQQASSKGSPSSSSRKSSPVSNRNVPSILGQPHISSSQSSSTNKHQHQPPHQKQPYPQPQLFFNNTYMPTQSSQSNASAAAAAAAASAAVAASYYHRRPSDQQPVQGPNLVAASTGMLSLCPSTLSLVGSPVTVDPTKAVAAATNMKGLQQAGLLQHPGAASFPYIHGMPSVSIKPAEQKPAAGNDNLNASWQAERR</sequence>
<accession>A0ACB7U0M8</accession>
<organism evidence="1 2">
    <name type="scientific">Dioscorea alata</name>
    <name type="common">Purple yam</name>
    <dbReference type="NCBI Taxonomy" id="55571"/>
    <lineage>
        <taxon>Eukaryota</taxon>
        <taxon>Viridiplantae</taxon>
        <taxon>Streptophyta</taxon>
        <taxon>Embryophyta</taxon>
        <taxon>Tracheophyta</taxon>
        <taxon>Spermatophyta</taxon>
        <taxon>Magnoliopsida</taxon>
        <taxon>Liliopsida</taxon>
        <taxon>Dioscoreales</taxon>
        <taxon>Dioscoreaceae</taxon>
        <taxon>Dioscorea</taxon>
    </lineage>
</organism>
<proteinExistence type="predicted"/>
<name>A0ACB7U0M8_DIOAL</name>
<evidence type="ECO:0000313" key="2">
    <source>
        <dbReference type="Proteomes" id="UP000827976"/>
    </source>
</evidence>
<dbReference type="EMBL" id="CM037029">
    <property type="protein sequence ID" value="KAH7653822.1"/>
    <property type="molecule type" value="Genomic_DNA"/>
</dbReference>
<protein>
    <submittedName>
        <fullName evidence="1">Uncharacterized protein</fullName>
    </submittedName>
</protein>
<keyword evidence="2" id="KW-1185">Reference proteome</keyword>
<evidence type="ECO:0000313" key="1">
    <source>
        <dbReference type="EMBL" id="KAH7653822.1"/>
    </source>
</evidence>